<dbReference type="OrthoDB" id="1488184at2"/>
<evidence type="ECO:0000313" key="2">
    <source>
        <dbReference type="Proteomes" id="UP000319700"/>
    </source>
</evidence>
<keyword evidence="2" id="KW-1185">Reference proteome</keyword>
<reference evidence="1 2" key="1">
    <citation type="journal article" date="2019" name="Environ. Microbiol.">
        <title>Species interactions and distinct microbial communities in high Arctic permafrost affected cryosols are associated with the CH4 and CO2 gas fluxes.</title>
        <authorList>
            <person name="Altshuler I."/>
            <person name="Hamel J."/>
            <person name="Turney S."/>
            <person name="Magnuson E."/>
            <person name="Levesque R."/>
            <person name="Greer C."/>
            <person name="Whyte L.G."/>
        </authorList>
    </citation>
    <scope>NUCLEOTIDE SEQUENCE [LARGE SCALE GENOMIC DNA]</scope>
    <source>
        <strain evidence="1 2">42</strain>
    </source>
</reference>
<name>A0A502F7E6_9FLAO</name>
<dbReference type="InterPro" id="IPR045538">
    <property type="entry name" value="CIS_TMP"/>
</dbReference>
<proteinExistence type="predicted"/>
<dbReference type="Proteomes" id="UP000319700">
    <property type="component" value="Unassembled WGS sequence"/>
</dbReference>
<evidence type="ECO:0000313" key="1">
    <source>
        <dbReference type="EMBL" id="TPG45284.1"/>
    </source>
</evidence>
<comment type="caution">
    <text evidence="1">The sequence shown here is derived from an EMBL/GenBank/DDBJ whole genome shotgun (WGS) entry which is preliminary data.</text>
</comment>
<sequence>MQTANRHIINKLFFEVNTASKKNAYDLKDNLDTFLKVELFPLLETYFDTLDKKMPSHSIQIEKLNMDLSVSDDIDFSNLKLEIMNQFQNQIEKQIESGFTDTKQYTFVNNREKSLNEFFSFLETGTNPWWAISKDVLDNNTDNPFEKMISDKAFGLKLIHTLENRQTRTRFIKQLSDDQIYFILKNTFLLELPSEETTLKSITLIKDTLKALLSESRQELHQRNLVWDIILSQLLKHNDSIIKDKLSYLIASFDIIRKYNPTFALEYINIQITNKSALDILSNLANEVLIIHTILEQKASEIIQNNNNHQNKSSESDISKTDKSLALSPKKEAEINAVFKTEEETEEEEILKPSLFLIDEITAEIPANHYVNNAGLILIHPFLKQLFTNCKLLNKDNSINNTEVAAHLLHYLATAKEQDYEHEMVFEKLLCNIPIDQTINRNITLSDEVKSHANEMLRAVLDHWEVMKKSSVALLQNEYLQRPGKIILTGDNPKVIVERKTQDILLDKISWNIGIVKLAWKNKVIFVDW</sequence>
<protein>
    <submittedName>
        <fullName evidence="1">Uncharacterized protein</fullName>
    </submittedName>
</protein>
<dbReference type="EMBL" id="RCZH01000001">
    <property type="protein sequence ID" value="TPG45284.1"/>
    <property type="molecule type" value="Genomic_DNA"/>
</dbReference>
<dbReference type="RefSeq" id="WP_140502932.1">
    <property type="nucleotide sequence ID" value="NZ_RCZH01000001.1"/>
</dbReference>
<dbReference type="AlphaFoldDB" id="A0A502F7E6"/>
<accession>A0A502F7E6</accession>
<organism evidence="1 2">
    <name type="scientific">Flavobacterium pectinovorum</name>
    <dbReference type="NCBI Taxonomy" id="29533"/>
    <lineage>
        <taxon>Bacteria</taxon>
        <taxon>Pseudomonadati</taxon>
        <taxon>Bacteroidota</taxon>
        <taxon>Flavobacteriia</taxon>
        <taxon>Flavobacteriales</taxon>
        <taxon>Flavobacteriaceae</taxon>
        <taxon>Flavobacterium</taxon>
    </lineage>
</organism>
<gene>
    <name evidence="1" type="ORF">EAH81_01405</name>
</gene>
<dbReference type="Pfam" id="PF19268">
    <property type="entry name" value="CIS_TMP"/>
    <property type="match status" value="1"/>
</dbReference>